<organism evidence="3 4">
    <name type="scientific">Tengunoibacter tsumagoiensis</name>
    <dbReference type="NCBI Taxonomy" id="2014871"/>
    <lineage>
        <taxon>Bacteria</taxon>
        <taxon>Bacillati</taxon>
        <taxon>Chloroflexota</taxon>
        <taxon>Ktedonobacteria</taxon>
        <taxon>Ktedonobacterales</taxon>
        <taxon>Dictyobacteraceae</taxon>
        <taxon>Tengunoibacter</taxon>
    </lineage>
</organism>
<dbReference type="Gene3D" id="3.40.50.450">
    <property type="match status" value="1"/>
</dbReference>
<dbReference type="RefSeq" id="WP_126582329.1">
    <property type="nucleotide sequence ID" value="NZ_BIFR01000002.1"/>
</dbReference>
<proteinExistence type="inferred from homology"/>
<reference evidence="4" key="1">
    <citation type="submission" date="2018-12" db="EMBL/GenBank/DDBJ databases">
        <title>Tengunoibacter tsumagoiensis gen. nov., sp. nov., Dictyobacter kobayashii sp. nov., D. alpinus sp. nov., and D. joshuensis sp. nov. and description of Dictyobacteraceae fam. nov. within the order Ktedonobacterales isolated from Tengu-no-mugimeshi.</title>
        <authorList>
            <person name="Wang C.M."/>
            <person name="Zheng Y."/>
            <person name="Sakai Y."/>
            <person name="Toyoda A."/>
            <person name="Minakuchi Y."/>
            <person name="Abe K."/>
            <person name="Yokota A."/>
            <person name="Yabe S."/>
        </authorList>
    </citation>
    <scope>NUCLEOTIDE SEQUENCE [LARGE SCALE GENOMIC DNA]</scope>
    <source>
        <strain evidence="4">Uno3</strain>
    </source>
</reference>
<dbReference type="PANTHER" id="PTHR31223:SF70">
    <property type="entry name" value="LOG FAMILY PROTEIN YJL055W"/>
    <property type="match status" value="1"/>
</dbReference>
<dbReference type="GO" id="GO:0005829">
    <property type="term" value="C:cytosol"/>
    <property type="evidence" value="ECO:0007669"/>
    <property type="project" value="TreeGrafter"/>
</dbReference>
<evidence type="ECO:0000256" key="1">
    <source>
        <dbReference type="ARBA" id="ARBA00006763"/>
    </source>
</evidence>
<gene>
    <name evidence="3" type="ORF">KTT_46530</name>
</gene>
<dbReference type="EC" id="3.2.2.n1" evidence="2"/>
<dbReference type="SUPFAM" id="SSF102405">
    <property type="entry name" value="MCP/YpsA-like"/>
    <property type="match status" value="1"/>
</dbReference>
<evidence type="ECO:0000313" key="4">
    <source>
        <dbReference type="Proteomes" id="UP000287352"/>
    </source>
</evidence>
<comment type="similarity">
    <text evidence="1 2">Belongs to the LOG family.</text>
</comment>
<dbReference type="InterPro" id="IPR031100">
    <property type="entry name" value="LOG_fam"/>
</dbReference>
<protein>
    <recommendedName>
        <fullName evidence="2">Cytokinin riboside 5'-monophosphate phosphoribohydrolase</fullName>
        <ecNumber evidence="2">3.2.2.n1</ecNumber>
    </recommendedName>
</protein>
<dbReference type="GO" id="GO:0009691">
    <property type="term" value="P:cytokinin biosynthetic process"/>
    <property type="evidence" value="ECO:0007669"/>
    <property type="project" value="UniProtKB-UniRule"/>
</dbReference>
<keyword evidence="2 3" id="KW-0378">Hydrolase</keyword>
<dbReference type="Proteomes" id="UP000287352">
    <property type="component" value="Unassembled WGS sequence"/>
</dbReference>
<name>A0A402A6N4_9CHLR</name>
<evidence type="ECO:0000313" key="3">
    <source>
        <dbReference type="EMBL" id="GCE14794.1"/>
    </source>
</evidence>
<sequence length="194" mass="20865">MHRICVYAGSNKGVRPEYQEAAQALGKALVTRGWGLVYGGGRVGLMGVIADTVLAEGGEVIGVMPQALFPQEVAHTGVTTLYEVANMHERKATMADLSNGFVALPGGFGTYDELFEIITWAQIGIHQKPIGLLNVSGYFNPLLALIAHTTQEGFISPHHAQLIQSQASPDDLLNDLASYVPPPEKAKWTDPSIR</sequence>
<comment type="caution">
    <text evidence="3">The sequence shown here is derived from an EMBL/GenBank/DDBJ whole genome shotgun (WGS) entry which is preliminary data.</text>
</comment>
<dbReference type="Pfam" id="PF03641">
    <property type="entry name" value="Lysine_decarbox"/>
    <property type="match status" value="1"/>
</dbReference>
<dbReference type="InterPro" id="IPR005269">
    <property type="entry name" value="LOG"/>
</dbReference>
<dbReference type="AlphaFoldDB" id="A0A402A6N4"/>
<dbReference type="NCBIfam" id="TIGR00730">
    <property type="entry name" value="Rossman fold protein, TIGR00730 family"/>
    <property type="match status" value="1"/>
</dbReference>
<dbReference type="PANTHER" id="PTHR31223">
    <property type="entry name" value="LOG FAMILY PROTEIN YJL055W"/>
    <property type="match status" value="1"/>
</dbReference>
<dbReference type="OrthoDB" id="9801098at2"/>
<keyword evidence="4" id="KW-1185">Reference proteome</keyword>
<accession>A0A402A6N4</accession>
<dbReference type="EMBL" id="BIFR01000002">
    <property type="protein sequence ID" value="GCE14794.1"/>
    <property type="molecule type" value="Genomic_DNA"/>
</dbReference>
<evidence type="ECO:0000256" key="2">
    <source>
        <dbReference type="RuleBase" id="RU363015"/>
    </source>
</evidence>
<dbReference type="GO" id="GO:0016799">
    <property type="term" value="F:hydrolase activity, hydrolyzing N-glycosyl compounds"/>
    <property type="evidence" value="ECO:0007669"/>
    <property type="project" value="TreeGrafter"/>
</dbReference>
<keyword evidence="2" id="KW-0203">Cytokinin biosynthesis</keyword>